<gene>
    <name evidence="8" type="ORF">CA14_004543</name>
</gene>
<dbReference type="PIRSF" id="PIRSF006060">
    <property type="entry name" value="AA_transporter"/>
    <property type="match status" value="1"/>
</dbReference>
<name>A0AB74BW63_ASPFL</name>
<keyword evidence="2" id="KW-0813">Transport</keyword>
<feature type="transmembrane region" description="Helical" evidence="7">
    <location>
        <begin position="184"/>
        <end position="208"/>
    </location>
</feature>
<sequence length="499" mass="54637">MALNEKETEESVPNETMEKPESTGQVEQHLNKVYNVWTASAYQVLMMASWTCNLVLYSTVMTLGGPMMLIYSTIIVAIGQGLVMASLGELCSVWPYSGGQQTFTKHLAPPVARRFLSYCTGWVVLMGEIGTAAGIVMNSAQIIGGVVQLSQPRSELTRWVTFLIYAALLILSLLFSLSQRHLPAVAVLGGFITLFGGIAWAATFLALSPKRDTSFVFTEFINSSGYTSSAWVGIMSFYTPVYALYGTDGIMHIVEEMQDAEKSAPRAMIWSIIFSGVTSLLGALVMGFCIGDWEAYLETDFPIIPWFVDTLNGSVTGGSTMVLIVIVFLNFLIAVSVNVAGSRLAWGMARDHALPWSNFFFRINHKLETPLHSTLLVVAAELALGFVVFGSNYAFQAIVSMGNAAIQLGYLIPTLVLLVSGRKALPGERAFSLGRLGLAINVLSVCWTTIIVIMLFFPLSVPINSENIMNMNWAVMMVGAVVILVTADWFFRGRYQYQV</sequence>
<feature type="transmembrane region" description="Helical" evidence="7">
    <location>
        <begin position="471"/>
        <end position="491"/>
    </location>
</feature>
<feature type="transmembrane region" description="Helical" evidence="7">
    <location>
        <begin position="395"/>
        <end position="418"/>
    </location>
</feature>
<dbReference type="PANTHER" id="PTHR45649">
    <property type="entry name" value="AMINO-ACID PERMEASE BAT1"/>
    <property type="match status" value="1"/>
</dbReference>
<comment type="caution">
    <text evidence="8">The sequence shown here is derived from an EMBL/GenBank/DDBJ whole genome shotgun (WGS) entry which is preliminary data.</text>
</comment>
<feature type="transmembrane region" description="Helical" evidence="7">
    <location>
        <begin position="115"/>
        <end position="136"/>
    </location>
</feature>
<evidence type="ECO:0000256" key="1">
    <source>
        <dbReference type="ARBA" id="ARBA00004141"/>
    </source>
</evidence>
<keyword evidence="3 7" id="KW-0812">Transmembrane</keyword>
<accession>A0AB74BW63</accession>
<feature type="transmembrane region" description="Helical" evidence="7">
    <location>
        <begin position="228"/>
        <end position="246"/>
    </location>
</feature>
<feature type="transmembrane region" description="Helical" evidence="7">
    <location>
        <begin position="156"/>
        <end position="177"/>
    </location>
</feature>
<dbReference type="PANTHER" id="PTHR45649:SF14">
    <property type="entry name" value="GABA PERMEASE"/>
    <property type="match status" value="1"/>
</dbReference>
<dbReference type="InterPro" id="IPR002293">
    <property type="entry name" value="AA/rel_permease1"/>
</dbReference>
<evidence type="ECO:0000256" key="2">
    <source>
        <dbReference type="ARBA" id="ARBA00022448"/>
    </source>
</evidence>
<evidence type="ECO:0000256" key="4">
    <source>
        <dbReference type="ARBA" id="ARBA00022989"/>
    </source>
</evidence>
<evidence type="ECO:0000313" key="9">
    <source>
        <dbReference type="Proteomes" id="UP000275480"/>
    </source>
</evidence>
<comment type="subcellular location">
    <subcellularLocation>
        <location evidence="1">Membrane</location>
        <topology evidence="1">Multi-pass membrane protein</topology>
    </subcellularLocation>
</comment>
<keyword evidence="5 7" id="KW-0472">Membrane</keyword>
<feature type="transmembrane region" description="Helical" evidence="7">
    <location>
        <begin position="371"/>
        <end position="389"/>
    </location>
</feature>
<evidence type="ECO:0000256" key="3">
    <source>
        <dbReference type="ARBA" id="ARBA00022692"/>
    </source>
</evidence>
<reference evidence="8 9" key="1">
    <citation type="submission" date="2018-07" db="EMBL/GenBank/DDBJ databases">
        <title>Identification of spontaneous genetic mutation associated with occurrence of a yellow conidial color mutant of Aspergillus flavus.</title>
        <authorList>
            <person name="Chang P.-K."/>
            <person name="Mack B.M."/>
            <person name="Scharfenstein L."/>
            <person name="Gilbert M.K."/>
        </authorList>
    </citation>
    <scope>NUCLEOTIDE SEQUENCE [LARGE SCALE GENOMIC DNA]</scope>
    <source>
        <strain evidence="8 9">CA14</strain>
    </source>
</reference>
<dbReference type="GO" id="GO:0016020">
    <property type="term" value="C:membrane"/>
    <property type="evidence" value="ECO:0007669"/>
    <property type="project" value="UniProtKB-SubCell"/>
</dbReference>
<feature type="transmembrane region" description="Helical" evidence="7">
    <location>
        <begin position="321"/>
        <end position="340"/>
    </location>
</feature>
<feature type="region of interest" description="Disordered" evidence="6">
    <location>
        <begin position="1"/>
        <end position="24"/>
    </location>
</feature>
<evidence type="ECO:0000256" key="7">
    <source>
        <dbReference type="SAM" id="Phobius"/>
    </source>
</evidence>
<feature type="transmembrane region" description="Helical" evidence="7">
    <location>
        <begin position="438"/>
        <end position="459"/>
    </location>
</feature>
<feature type="transmembrane region" description="Helical" evidence="7">
    <location>
        <begin position="267"/>
        <end position="288"/>
    </location>
</feature>
<dbReference type="AlphaFoldDB" id="A0AB74BW63"/>
<protein>
    <submittedName>
        <fullName evidence="8">Amino acid transporter</fullName>
    </submittedName>
</protein>
<proteinExistence type="predicted"/>
<dbReference type="Proteomes" id="UP000275480">
    <property type="component" value="Unassembled WGS sequence"/>
</dbReference>
<evidence type="ECO:0000313" key="8">
    <source>
        <dbReference type="EMBL" id="RMZ37665.1"/>
    </source>
</evidence>
<dbReference type="Pfam" id="PF13520">
    <property type="entry name" value="AA_permease_2"/>
    <property type="match status" value="1"/>
</dbReference>
<evidence type="ECO:0000256" key="5">
    <source>
        <dbReference type="ARBA" id="ARBA00023136"/>
    </source>
</evidence>
<dbReference type="EMBL" id="QQZZ01000174">
    <property type="protein sequence ID" value="RMZ37665.1"/>
    <property type="molecule type" value="Genomic_DNA"/>
</dbReference>
<evidence type="ECO:0000256" key="6">
    <source>
        <dbReference type="SAM" id="MobiDB-lite"/>
    </source>
</evidence>
<dbReference type="GO" id="GO:0022857">
    <property type="term" value="F:transmembrane transporter activity"/>
    <property type="evidence" value="ECO:0007669"/>
    <property type="project" value="InterPro"/>
</dbReference>
<organism evidence="8 9">
    <name type="scientific">Aspergillus flavus</name>
    <dbReference type="NCBI Taxonomy" id="5059"/>
    <lineage>
        <taxon>Eukaryota</taxon>
        <taxon>Fungi</taxon>
        <taxon>Dikarya</taxon>
        <taxon>Ascomycota</taxon>
        <taxon>Pezizomycotina</taxon>
        <taxon>Eurotiomycetes</taxon>
        <taxon>Eurotiomycetidae</taxon>
        <taxon>Eurotiales</taxon>
        <taxon>Aspergillaceae</taxon>
        <taxon>Aspergillus</taxon>
        <taxon>Aspergillus subgen. Circumdati</taxon>
    </lineage>
</organism>
<feature type="transmembrane region" description="Helical" evidence="7">
    <location>
        <begin position="69"/>
        <end position="94"/>
    </location>
</feature>
<keyword evidence="4 7" id="KW-1133">Transmembrane helix</keyword>
<dbReference type="Gene3D" id="1.20.1740.10">
    <property type="entry name" value="Amino acid/polyamine transporter I"/>
    <property type="match status" value="1"/>
</dbReference>
<feature type="transmembrane region" description="Helical" evidence="7">
    <location>
        <begin position="36"/>
        <end position="57"/>
    </location>
</feature>